<dbReference type="PROSITE" id="PS50819">
    <property type="entry name" value="INTEIN_ENDONUCLEASE"/>
    <property type="match status" value="1"/>
</dbReference>
<dbReference type="GO" id="GO:0016539">
    <property type="term" value="P:intein-mediated protein splicing"/>
    <property type="evidence" value="ECO:0007669"/>
    <property type="project" value="InterPro"/>
</dbReference>
<dbReference type="SUPFAM" id="SSF55608">
    <property type="entry name" value="Homing endonucleases"/>
    <property type="match status" value="1"/>
</dbReference>
<dbReference type="PRINTS" id="PR00379">
    <property type="entry name" value="INTEIN"/>
</dbReference>
<dbReference type="GO" id="GO:0004519">
    <property type="term" value="F:endonuclease activity"/>
    <property type="evidence" value="ECO:0007669"/>
    <property type="project" value="InterPro"/>
</dbReference>
<dbReference type="InterPro" id="IPR004860">
    <property type="entry name" value="LAGLIDADG_dom"/>
</dbReference>
<evidence type="ECO:0000313" key="3">
    <source>
        <dbReference type="Proteomes" id="UP000176273"/>
    </source>
</evidence>
<accession>A0A1F6BIG7</accession>
<dbReference type="STRING" id="1798468.A2110_00080"/>
<dbReference type="AlphaFoldDB" id="A0A1F6BIG7"/>
<comment type="caution">
    <text evidence="2">The sequence shown here is derived from an EMBL/GenBank/DDBJ whole genome shotgun (WGS) entry which is preliminary data.</text>
</comment>
<evidence type="ECO:0000259" key="1">
    <source>
        <dbReference type="PROSITE" id="PS50819"/>
    </source>
</evidence>
<dbReference type="Pfam" id="PF14528">
    <property type="entry name" value="LAGLIDADG_3"/>
    <property type="match status" value="1"/>
</dbReference>
<dbReference type="InterPro" id="IPR006142">
    <property type="entry name" value="INTEIN"/>
</dbReference>
<feature type="domain" description="DOD-type homing endonuclease" evidence="1">
    <location>
        <begin position="77"/>
        <end position="219"/>
    </location>
</feature>
<protein>
    <recommendedName>
        <fullName evidence="1">DOD-type homing endonuclease domain-containing protein</fullName>
    </recommendedName>
</protein>
<reference evidence="2 3" key="1">
    <citation type="journal article" date="2016" name="Nat. Commun.">
        <title>Thousands of microbial genomes shed light on interconnected biogeochemical processes in an aquifer system.</title>
        <authorList>
            <person name="Anantharaman K."/>
            <person name="Brown C.T."/>
            <person name="Hug L.A."/>
            <person name="Sharon I."/>
            <person name="Castelle C.J."/>
            <person name="Probst A.J."/>
            <person name="Thomas B.C."/>
            <person name="Singh A."/>
            <person name="Wilkins M.J."/>
            <person name="Karaoz U."/>
            <person name="Brodie E.L."/>
            <person name="Williams K.H."/>
            <person name="Hubbard S.S."/>
            <person name="Banfield J.F."/>
        </authorList>
    </citation>
    <scope>NUCLEOTIDE SEQUENCE [LARGE SCALE GENOMIC DNA]</scope>
</reference>
<proteinExistence type="predicted"/>
<gene>
    <name evidence="2" type="ORF">A2110_00080</name>
</gene>
<dbReference type="Proteomes" id="UP000176273">
    <property type="component" value="Unassembled WGS sequence"/>
</dbReference>
<dbReference type="EMBL" id="MFKH01000017">
    <property type="protein sequence ID" value="OGG36721.1"/>
    <property type="molecule type" value="Genomic_DNA"/>
</dbReference>
<dbReference type="InterPro" id="IPR027434">
    <property type="entry name" value="Homing_endonucl"/>
</dbReference>
<organism evidence="2 3">
    <name type="scientific">Candidatus Jorgensenbacteria bacterium GWA1_54_12</name>
    <dbReference type="NCBI Taxonomy" id="1798468"/>
    <lineage>
        <taxon>Bacteria</taxon>
        <taxon>Candidatus Joergenseniibacteriota</taxon>
    </lineage>
</organism>
<name>A0A1F6BIG7_9BACT</name>
<sequence length="248" mass="29268">MLLQLLPKTDPRFKKWKESLKKRPPPWCAGFTKDTHPSVAKISDTFKRKGIDNFAKWRRKHKPPYTSLVKNGDLAELIGVIWGDGSIHEFQRTEGLDIASNSENKGFIRRYRSLVKRVFGKGPALYKSKKSQCIHIRIYEKYISKRLGIPTGNRGKKSIIVPSWIDRKREYVIRFLRGLYEAEGSFNIHLPTCTYKFIFTNRNKSLLNAVEKRLKRLGFHPHYSWYKMQLSRKNEVFACKKLIKFREY</sequence>
<dbReference type="Gene3D" id="3.10.28.10">
    <property type="entry name" value="Homing endonucleases"/>
    <property type="match status" value="1"/>
</dbReference>
<dbReference type="InterPro" id="IPR004042">
    <property type="entry name" value="Intein_endonuc_central"/>
</dbReference>
<evidence type="ECO:0000313" key="2">
    <source>
        <dbReference type="EMBL" id="OGG36721.1"/>
    </source>
</evidence>